<accession>A0AA96J5B6</accession>
<dbReference type="EMBL" id="CP134878">
    <property type="protein sequence ID" value="WNM20133.1"/>
    <property type="molecule type" value="Genomic_DNA"/>
</dbReference>
<dbReference type="EMBL" id="CP134890">
    <property type="protein sequence ID" value="WNM21523.1"/>
    <property type="molecule type" value="Genomic_DNA"/>
</dbReference>
<organism evidence="2 3">
    <name type="scientific">Flavobacterium capsici</name>
    <dbReference type="NCBI Taxonomy" id="3075618"/>
    <lineage>
        <taxon>Bacteria</taxon>
        <taxon>Pseudomonadati</taxon>
        <taxon>Bacteroidota</taxon>
        <taxon>Flavobacteriia</taxon>
        <taxon>Flavobacteriales</taxon>
        <taxon>Flavobacteriaceae</taxon>
        <taxon>Flavobacterium</taxon>
    </lineage>
</organism>
<dbReference type="Gene3D" id="1.25.40.390">
    <property type="match status" value="1"/>
</dbReference>
<evidence type="ECO:0000313" key="1">
    <source>
        <dbReference type="EMBL" id="WNM20133.1"/>
    </source>
</evidence>
<accession>A0AA96EWX1</accession>
<evidence type="ECO:0000313" key="2">
    <source>
        <dbReference type="EMBL" id="WNM21523.1"/>
    </source>
</evidence>
<keyword evidence="2" id="KW-0449">Lipoprotein</keyword>
<sequence>MKKIFYLLFTTLLVISCDNNFEEINVSPNDSDVTDPNLLLTSAIIVTQNSLYNAQIGGDMGLCWAQHWSKVQYNDEEKYIPRRALMNSLWTNLYASSIAEASTAADLAEAEGNTNLQAAAIIMKANAFQILTDVYGPVPFTEAGVPGNTKPVHDSQEFVYDGILSLLDQADVLLANGSGEITASADLLYAGDVAKWRKFGASLKLKVLMRISKKRDVSTELTALVNSGLLMSSNSDSAELVYTASQPDANPLYETIVYSNRAEYKVSSVLIDKLNNLSDPRKAIFAQLNVGGQYVGNIPGEEHSGNYGGFSSPGTKYLDPTLPGVILSYSQVELYLAEAALEGYISGGITTAVAHYRNGITANMEWNGVSASAISTYLSQPTIDFSTLTIGRTKIGEQMWLTLYGQGIEAWTEWRRTGVPTLSPVVNAAISAIPKRFYFSTDTQNYNQENYQAAVSTLDQGDSMLSKVWWMN</sequence>
<dbReference type="SUPFAM" id="SSF48452">
    <property type="entry name" value="TPR-like"/>
    <property type="match status" value="1"/>
</dbReference>
<name>A0AA96J5B6_9FLAO</name>
<keyword evidence="3" id="KW-1185">Reference proteome</keyword>
<dbReference type="Pfam" id="PF12771">
    <property type="entry name" value="SusD-like_2"/>
    <property type="match status" value="1"/>
</dbReference>
<dbReference type="RefSeq" id="WP_313325265.1">
    <property type="nucleotide sequence ID" value="NZ_CP134878.1"/>
</dbReference>
<evidence type="ECO:0000313" key="3">
    <source>
        <dbReference type="Proteomes" id="UP001304515"/>
    </source>
</evidence>
<dbReference type="InterPro" id="IPR041662">
    <property type="entry name" value="SusD-like_2"/>
</dbReference>
<dbReference type="InterPro" id="IPR011990">
    <property type="entry name" value="TPR-like_helical_dom_sf"/>
</dbReference>
<dbReference type="KEGG" id="fcj:RN605_12670"/>
<dbReference type="AlphaFoldDB" id="A0AA96J5B6"/>
<reference evidence="2 3" key="1">
    <citation type="submission" date="2023-09" db="EMBL/GenBank/DDBJ databases">
        <title>Flavobacterium sp. a novel bacteria isolate from Pepper rhizosphere.</title>
        <authorList>
            <person name="Peng Y."/>
            <person name="Lee J."/>
        </authorList>
    </citation>
    <scope>NUCLEOTIDE SEQUENCE [LARGE SCALE GENOMIC DNA]</scope>
    <source>
        <strain evidence="1">PMR2A8</strain>
        <strain evidence="2 3">PMTSA4</strain>
    </source>
</reference>
<proteinExistence type="predicted"/>
<gene>
    <name evidence="2" type="ORF">RN605_12670</name>
    <name evidence="1" type="ORF">RN608_05500</name>
</gene>
<dbReference type="Proteomes" id="UP001304515">
    <property type="component" value="Chromosome"/>
</dbReference>
<dbReference type="PROSITE" id="PS51257">
    <property type="entry name" value="PROKAR_LIPOPROTEIN"/>
    <property type="match status" value="1"/>
</dbReference>
<protein>
    <submittedName>
        <fullName evidence="2">SusD/RagB family nutrient-binding outer membrane lipoprotein</fullName>
    </submittedName>
</protein>